<dbReference type="InterPro" id="IPR004090">
    <property type="entry name" value="Chemotax_Me-accpt_rcpt"/>
</dbReference>
<keyword evidence="4" id="KW-0807">Transducer</keyword>
<dbReference type="RefSeq" id="WP_072903514.1">
    <property type="nucleotide sequence ID" value="NZ_FRAD01000011.1"/>
</dbReference>
<dbReference type="PROSITE" id="PS50111">
    <property type="entry name" value="CHEMOTAXIS_TRANSDUC_2"/>
    <property type="match status" value="1"/>
</dbReference>
<dbReference type="Gene3D" id="3.10.105.10">
    <property type="entry name" value="Dipeptide-binding Protein, Domain 3"/>
    <property type="match status" value="1"/>
</dbReference>
<dbReference type="Pfam" id="PF00496">
    <property type="entry name" value="SBP_bac_5"/>
    <property type="match status" value="1"/>
</dbReference>
<reference evidence="6 7" key="1">
    <citation type="submission" date="2016-11" db="EMBL/GenBank/DDBJ databases">
        <authorList>
            <person name="Jaros S."/>
            <person name="Januszkiewicz K."/>
            <person name="Wedrychowicz H."/>
        </authorList>
    </citation>
    <scope>NUCLEOTIDE SEQUENCE [LARGE SCALE GENOMIC DNA]</scope>
    <source>
        <strain evidence="6 7">DSM 3090</strain>
    </source>
</reference>
<dbReference type="PRINTS" id="PR00260">
    <property type="entry name" value="CHEMTRNSDUCR"/>
</dbReference>
<accession>A0A1M6NYQ8</accession>
<dbReference type="Gene3D" id="3.40.190.10">
    <property type="entry name" value="Periplasmic binding protein-like II"/>
    <property type="match status" value="1"/>
</dbReference>
<dbReference type="AlphaFoldDB" id="A0A1M6NYQ8"/>
<organism evidence="6 7">
    <name type="scientific">Hathewaya proteolytica DSM 3090</name>
    <dbReference type="NCBI Taxonomy" id="1121331"/>
    <lineage>
        <taxon>Bacteria</taxon>
        <taxon>Bacillati</taxon>
        <taxon>Bacillota</taxon>
        <taxon>Clostridia</taxon>
        <taxon>Eubacteriales</taxon>
        <taxon>Clostridiaceae</taxon>
        <taxon>Hathewaya</taxon>
    </lineage>
</organism>
<dbReference type="GO" id="GO:0004888">
    <property type="term" value="F:transmembrane signaling receptor activity"/>
    <property type="evidence" value="ECO:0007669"/>
    <property type="project" value="InterPro"/>
</dbReference>
<comment type="similarity">
    <text evidence="1">Belongs to the bacterial solute-binding protein 5 family.</text>
</comment>
<dbReference type="SUPFAM" id="SSF53850">
    <property type="entry name" value="Periplasmic binding protein-like II"/>
    <property type="match status" value="1"/>
</dbReference>
<dbReference type="GO" id="GO:0016020">
    <property type="term" value="C:membrane"/>
    <property type="evidence" value="ECO:0007669"/>
    <property type="project" value="InterPro"/>
</dbReference>
<dbReference type="SMART" id="SM00283">
    <property type="entry name" value="MA"/>
    <property type="match status" value="1"/>
</dbReference>
<dbReference type="STRING" id="1121331.SAMN02745248_01557"/>
<evidence type="ECO:0000313" key="7">
    <source>
        <dbReference type="Proteomes" id="UP000183952"/>
    </source>
</evidence>
<evidence type="ECO:0000256" key="3">
    <source>
        <dbReference type="ARBA" id="ARBA00022729"/>
    </source>
</evidence>
<evidence type="ECO:0000313" key="6">
    <source>
        <dbReference type="EMBL" id="SHK00780.1"/>
    </source>
</evidence>
<proteinExistence type="inferred from homology"/>
<evidence type="ECO:0000256" key="1">
    <source>
        <dbReference type="ARBA" id="ARBA00005695"/>
    </source>
</evidence>
<dbReference type="GO" id="GO:0015833">
    <property type="term" value="P:peptide transport"/>
    <property type="evidence" value="ECO:0007669"/>
    <property type="project" value="TreeGrafter"/>
</dbReference>
<dbReference type="Pfam" id="PF00015">
    <property type="entry name" value="MCPsignal"/>
    <property type="match status" value="1"/>
</dbReference>
<evidence type="ECO:0000256" key="4">
    <source>
        <dbReference type="PROSITE-ProRule" id="PRU00284"/>
    </source>
</evidence>
<dbReference type="PANTHER" id="PTHR30290">
    <property type="entry name" value="PERIPLASMIC BINDING COMPONENT OF ABC TRANSPORTER"/>
    <property type="match status" value="1"/>
</dbReference>
<dbReference type="GO" id="GO:0007165">
    <property type="term" value="P:signal transduction"/>
    <property type="evidence" value="ECO:0007669"/>
    <property type="project" value="UniProtKB-KW"/>
</dbReference>
<dbReference type="CDD" id="cd00995">
    <property type="entry name" value="PBP2_NikA_DppA_OppA_like"/>
    <property type="match status" value="1"/>
</dbReference>
<dbReference type="SUPFAM" id="SSF58104">
    <property type="entry name" value="Methyl-accepting chemotaxis protein (MCP) signaling domain"/>
    <property type="match status" value="1"/>
</dbReference>
<sequence length="817" mass="91231">MKKLNQLFVNKNNHAPKDNQPTSKGDHNISSLLLNQNITVSKLNFTLNQTDFSLNNLKDSCNDVFDNLSKQITDLEDVFQELSTYSSTTQEVLASTEESKVIADKTYSKAKLGNSDVENTIESISNIETAVNSAKNIINELTLKSTEINSIVDIIKRITKQTKLLSLNASIEASKAGDAGRGFSVVAQEINKLALNSAESAEHISQIIISMDSIIDNSKEAMELCLEKVSEGINISNNTLVTFNEIIDSVKETTNIANNINTAMNNQTESLTNILSSTDSLMDVSNKVAFLIEWLQLNTQYTKTALSSMKELYSNLQHINNKLNNTIDVKKENTTYLKANLGGTIYSFDPVIGVDSVSCEAISICNSGLLKINKDGEILPSLAKSWYLSEDAVTWTFNLVKGAKFHDLTEVTADDVKFSLERVLNPNNNCANSYFLEDIVGSDEFIAGKSSDVSGIKIINNYCISITLKEPYSGILTNLAHSCCSIISKKAFSNNKKIVSCGPFTYHMGQDQKSKCTYNAFENYFGGVPYIDELEVDSNLSDLQKKLHAKELHLLKSSSISFIKPMMEDPTLKFQTAPTLCSYYGYFVLNTNKPWAKNVEVRKAINMAIDKDRIIKDSFAGSAIKLNGPCPVGLVSKAPKALPYSPKNAKEIFQKYNVLREENNFKIAYYNNDDELYSVLKENLEVLGLKVTLNSIPFNDFFDKEKNKKYDLLVTSWFADTLNPDSFLMPLFMSDMTYNLSNYSNPTMEQMLRKAKKIINPKDRDAAFQEVEQAIADDYPWLFLACPSLCYTYEENVSGVTINPLGIISFDNIMINK</sequence>
<dbReference type="GO" id="GO:0006935">
    <property type="term" value="P:chemotaxis"/>
    <property type="evidence" value="ECO:0007669"/>
    <property type="project" value="InterPro"/>
</dbReference>
<protein>
    <submittedName>
        <fullName evidence="6">ABC-type transport system, substrate-binding protein</fullName>
    </submittedName>
</protein>
<gene>
    <name evidence="6" type="ORF">SAMN02745248_01557</name>
</gene>
<dbReference type="Proteomes" id="UP000183952">
    <property type="component" value="Unassembled WGS sequence"/>
</dbReference>
<keyword evidence="2" id="KW-0813">Transport</keyword>
<dbReference type="GO" id="GO:1904680">
    <property type="term" value="F:peptide transmembrane transporter activity"/>
    <property type="evidence" value="ECO:0007669"/>
    <property type="project" value="TreeGrafter"/>
</dbReference>
<dbReference type="Gene3D" id="1.10.287.950">
    <property type="entry name" value="Methyl-accepting chemotaxis protein"/>
    <property type="match status" value="1"/>
</dbReference>
<dbReference type="Gene3D" id="3.90.76.10">
    <property type="entry name" value="Dipeptide-binding Protein, Domain 1"/>
    <property type="match status" value="1"/>
</dbReference>
<name>A0A1M6NYQ8_9CLOT</name>
<dbReference type="EMBL" id="FRAD01000011">
    <property type="protein sequence ID" value="SHK00780.1"/>
    <property type="molecule type" value="Genomic_DNA"/>
</dbReference>
<dbReference type="InterPro" id="IPR000914">
    <property type="entry name" value="SBP_5_dom"/>
</dbReference>
<dbReference type="InterPro" id="IPR004089">
    <property type="entry name" value="MCPsignal_dom"/>
</dbReference>
<evidence type="ECO:0000259" key="5">
    <source>
        <dbReference type="PROSITE" id="PS50111"/>
    </source>
</evidence>
<evidence type="ECO:0000256" key="2">
    <source>
        <dbReference type="ARBA" id="ARBA00022448"/>
    </source>
</evidence>
<dbReference type="PANTHER" id="PTHR30290:SF9">
    <property type="entry name" value="OLIGOPEPTIDE-BINDING PROTEIN APPA"/>
    <property type="match status" value="1"/>
</dbReference>
<keyword evidence="3" id="KW-0732">Signal</keyword>
<dbReference type="InterPro" id="IPR039424">
    <property type="entry name" value="SBP_5"/>
</dbReference>
<feature type="domain" description="Methyl-accepting transducer" evidence="5">
    <location>
        <begin position="46"/>
        <end position="282"/>
    </location>
</feature>
<keyword evidence="7" id="KW-1185">Reference proteome</keyword>